<sequence>MHDMTDVPDWLATAIEAWVKGDLDGWMAIYAEDAVHEFPFAPPGAPRRVEGQAAIAKLLRPLQQHIRFGRFDLGRVRQIGDETILEATGHHRVVATDTPLDLDYVWFITRHDGKVTHFRDYMNPLQLSGS</sequence>
<reference evidence="2 3" key="1">
    <citation type="submission" date="2020-06" db="EMBL/GenBank/DDBJ databases">
        <title>Description of novel acetic acid bacteria.</title>
        <authorList>
            <person name="Sombolestani A."/>
        </authorList>
    </citation>
    <scope>NUCLEOTIDE SEQUENCE [LARGE SCALE GENOMIC DNA]</scope>
    <source>
        <strain evidence="2 3">LMG 26838</strain>
    </source>
</reference>
<dbReference type="EMBL" id="JABXXQ010000062">
    <property type="protein sequence ID" value="NVN29726.1"/>
    <property type="molecule type" value="Genomic_DNA"/>
</dbReference>
<name>A0A850NPE4_9PROT</name>
<organism evidence="2 3">
    <name type="scientific">Endobacter medicaginis</name>
    <dbReference type="NCBI Taxonomy" id="1181271"/>
    <lineage>
        <taxon>Bacteria</taxon>
        <taxon>Pseudomonadati</taxon>
        <taxon>Pseudomonadota</taxon>
        <taxon>Alphaproteobacteria</taxon>
        <taxon>Acetobacterales</taxon>
        <taxon>Acetobacteraceae</taxon>
        <taxon>Endobacter</taxon>
    </lineage>
</organism>
<protein>
    <submittedName>
        <fullName evidence="2">Nuclear transport factor 2 family protein</fullName>
    </submittedName>
</protein>
<evidence type="ECO:0000313" key="3">
    <source>
        <dbReference type="Proteomes" id="UP000565205"/>
    </source>
</evidence>
<dbReference type="InterPro" id="IPR032710">
    <property type="entry name" value="NTF2-like_dom_sf"/>
</dbReference>
<evidence type="ECO:0000259" key="1">
    <source>
        <dbReference type="Pfam" id="PF12680"/>
    </source>
</evidence>
<feature type="domain" description="SnoaL-like" evidence="1">
    <location>
        <begin position="15"/>
        <end position="117"/>
    </location>
</feature>
<comment type="caution">
    <text evidence="2">The sequence shown here is derived from an EMBL/GenBank/DDBJ whole genome shotgun (WGS) entry which is preliminary data.</text>
</comment>
<accession>A0A850NPE4</accession>
<dbReference type="InterPro" id="IPR037401">
    <property type="entry name" value="SnoaL-like"/>
</dbReference>
<gene>
    <name evidence="2" type="ORF">HUK83_05165</name>
</gene>
<dbReference type="AlphaFoldDB" id="A0A850NPE4"/>
<dbReference type="SUPFAM" id="SSF54427">
    <property type="entry name" value="NTF2-like"/>
    <property type="match status" value="1"/>
</dbReference>
<dbReference type="Gene3D" id="3.10.450.50">
    <property type="match status" value="1"/>
</dbReference>
<dbReference type="Proteomes" id="UP000565205">
    <property type="component" value="Unassembled WGS sequence"/>
</dbReference>
<dbReference type="Pfam" id="PF12680">
    <property type="entry name" value="SnoaL_2"/>
    <property type="match status" value="1"/>
</dbReference>
<proteinExistence type="predicted"/>
<evidence type="ECO:0000313" key="2">
    <source>
        <dbReference type="EMBL" id="NVN29726.1"/>
    </source>
</evidence>